<organism evidence="6 7">
    <name type="scientific">Arachis hypogaea</name>
    <name type="common">Peanut</name>
    <dbReference type="NCBI Taxonomy" id="3818"/>
    <lineage>
        <taxon>Eukaryota</taxon>
        <taxon>Viridiplantae</taxon>
        <taxon>Streptophyta</taxon>
        <taxon>Embryophyta</taxon>
        <taxon>Tracheophyta</taxon>
        <taxon>Spermatophyta</taxon>
        <taxon>Magnoliopsida</taxon>
        <taxon>eudicotyledons</taxon>
        <taxon>Gunneridae</taxon>
        <taxon>Pentapetalae</taxon>
        <taxon>rosids</taxon>
        <taxon>fabids</taxon>
        <taxon>Fabales</taxon>
        <taxon>Fabaceae</taxon>
        <taxon>Papilionoideae</taxon>
        <taxon>50 kb inversion clade</taxon>
        <taxon>dalbergioids sensu lato</taxon>
        <taxon>Dalbergieae</taxon>
        <taxon>Pterocarpus clade</taxon>
        <taxon>Arachis</taxon>
    </lineage>
</organism>
<name>A0A445ABR1_ARAHY</name>
<dbReference type="STRING" id="3818.A0A445ABR1"/>
<evidence type="ECO:0000256" key="3">
    <source>
        <dbReference type="ARBA" id="ARBA00022821"/>
    </source>
</evidence>
<keyword evidence="2" id="KW-0547">Nucleotide-binding</keyword>
<feature type="domain" description="R13L1/DRL21-like LRR repeat region" evidence="5">
    <location>
        <begin position="1325"/>
        <end position="1451"/>
    </location>
</feature>
<dbReference type="SUPFAM" id="SSF52058">
    <property type="entry name" value="L domain-like"/>
    <property type="match status" value="5"/>
</dbReference>
<dbReference type="Pfam" id="PF25019">
    <property type="entry name" value="LRR_R13L1-DRL21"/>
    <property type="match status" value="2"/>
</dbReference>
<evidence type="ECO:0000259" key="4">
    <source>
        <dbReference type="Pfam" id="PF18052"/>
    </source>
</evidence>
<reference evidence="6 7" key="1">
    <citation type="submission" date="2019-01" db="EMBL/GenBank/DDBJ databases">
        <title>Sequencing of cultivated peanut Arachis hypogaea provides insights into genome evolution and oil improvement.</title>
        <authorList>
            <person name="Chen X."/>
        </authorList>
    </citation>
    <scope>NUCLEOTIDE SEQUENCE [LARGE SCALE GENOMIC DNA]</scope>
    <source>
        <strain evidence="7">cv. Fuhuasheng</strain>
        <tissue evidence="6">Leaves</tissue>
    </source>
</reference>
<sequence>MAGALVGGAFLSGFINVVFDRLLTTDTVNLVLGKKLRPDLVERLKTALLGAEALVADAEMKQFGNPLVRKWLDSLRDAVYCADDLLDSVLIKAKTGKKVRSSWSISFFKDRHREMVDRMEEVVTRIEHLGNQKDSLESLRTLLLIEDFCSSKNTDDMATHEILSKCKYLRVLSLERLDVLPDSMGKLIHLRYLTLSHYHSKKLPESLCNLRVLQTLRLHCCLLSALPSGLHHLVSLRHLVITKTSLQKMPGKLSKLNQLQTLNYFVVSKHKHNGIQQLGGLPNLHGSLEIKKLENIVDVKEAESAKISDKHIDELSLEWFPGADMVSNTQTERDILVNLQPHYELKELRINRYKGTIFPDWLGNCSYKYMTSITLEYCMNCCMLPSLGQLPHLKSLRISSLHKLESVGKEFYKSESDHHSLPYAPFPSLETLKFYNMPSLKVWHISDSEDFPPLRELVISNCPMLEGEMLHQVFLRTLSSLSDVSKTRQLEILGEGDEFYSYYGNGLSISGTESVKSALKAICIDRQTCLQEIKISGCSFAISFPGNCLPKSLKWLAAINCSKLEFPEQQQQKCDLVELYISSSCDSLTSLSLDAFPNLKTLTLLECKNLESVSMSEPSHAALQSLTIQGCRNFVSLPREELAALQSLTIHHCNSFVSFPREGLVALQSLTIHHCNSFVSFPREGLVALQSLTISQCDSFVSFPRQELVALQSLQSLIISQCNSFVSFPRQKLVALQSLTIHHCNSFVSFPKEGLAAPNLTNLDVQYCYKLGALPYQMNALLPKLHSLYVHCIPILEGGFPPNLKELAIGGPWRTLSSISNLDALTHLTMYGDKYESTKPFPDVGSLHHLPSLTTLYLRGFQQLETLESNQLLHLTSLQHLHIIYAPKLKNIAGEKLPSSLLLLEIKNCRFLGEYCKNKHQQIWPKISHIPTILVNGQQISEQVGEYCRRKDGDGSAFFMDSTIKMCIRQLLWQLQLGRHSIFFQAELVPTNSVFEAKIKCNNVEHIIAYLSADHIMAGALVGGAFLSGFINVVFDRLLTKDAVNLVLGKKLGPDLVERLKTALLGAEALVADAELKQFGKPLVRKWLDSLRDAVYCAEDLLDAVLLKATTQKNASSSWSLSFFINRDREMVDKMEVVVRRIEDLGKQKDFLGLEKIPTGSSSWRTPSTSLVKGHVSKLYNSISKVKSLRTLLFSGFSSPNCNIETATCEILSKCKYLRVLSLTKLDEVPNLIGEFIYLRYLDLSWTDIKTLPESLCNLCNLQTLKLRRCYELTMLPSGLHNLVSLRHLDIRETALEEMPRKMSKLNQLHVLSSFVVGKHEDNGIQELGGLVNLHGSLEIKKMENIVDVKEAKRAKIMDKKHIDELCLKWSSGEDLVSSTQKERDMLDNLQPHKGLKELKIEGYKGTIFPDWLGNCSYENMTRVSLESCKNCCMLPSLGQLPSLKSLRIKGLDQLRSIGEEFYENEGDHHSSHIAPFPSLETLVFYNMACWKEWHLPDSKAFPQLRKLEIRNCPMLKEEMLNRLFFRIVSSLPTVAMYLDEDTLSIGGSESVMESAFNAKISINHLRWLPEIFIQRCRKLEFPQLQQQKYDLVDLRIHSCDSLTSLSLDVFPNLKNLNIFRCRNLESVSMSEAPHAALKEVTIIECDKLVSFAGEGLAAPNLTHLYVSGCSKLEALPRDMKSLLPSLQSLEIYDCPNICRLPEGGLQPNLKSLSWGIGEQQMRDLSWMPNLHALTHLTIHGSLCENIKSYPEVGSLPHLPSLTTLRIGYFHNLETLECNELLRLTSLQQLTIRWCPKLENMEGEKLPPSLLLLKIEHCHLLKEHCKNKHQQIWPKISHIPTIQVVMIIFLCVRPKQTLFGESLYIPISALT</sequence>
<dbReference type="Pfam" id="PF18052">
    <property type="entry name" value="Rx_N"/>
    <property type="match status" value="2"/>
</dbReference>
<evidence type="ECO:0000259" key="5">
    <source>
        <dbReference type="Pfam" id="PF25019"/>
    </source>
</evidence>
<evidence type="ECO:0008006" key="8">
    <source>
        <dbReference type="Google" id="ProtNLM"/>
    </source>
</evidence>
<dbReference type="PANTHER" id="PTHR47186:SF3">
    <property type="entry name" value="OS09G0267800 PROTEIN"/>
    <property type="match status" value="1"/>
</dbReference>
<dbReference type="GO" id="GO:0000166">
    <property type="term" value="F:nucleotide binding"/>
    <property type="evidence" value="ECO:0007669"/>
    <property type="project" value="UniProtKB-KW"/>
</dbReference>
<dbReference type="InterPro" id="IPR032675">
    <property type="entry name" value="LRR_dom_sf"/>
</dbReference>
<feature type="domain" description="Disease resistance N-terminal" evidence="4">
    <location>
        <begin position="38"/>
        <end position="101"/>
    </location>
</feature>
<protein>
    <recommendedName>
        <fullName evidence="8">Rx N-terminal domain-containing protein</fullName>
    </recommendedName>
</protein>
<dbReference type="GO" id="GO:0006952">
    <property type="term" value="P:defense response"/>
    <property type="evidence" value="ECO:0007669"/>
    <property type="project" value="UniProtKB-KW"/>
</dbReference>
<feature type="domain" description="R13L1/DRL21-like LRR repeat region" evidence="5">
    <location>
        <begin position="275"/>
        <end position="400"/>
    </location>
</feature>
<dbReference type="Gene3D" id="1.20.5.4130">
    <property type="match status" value="2"/>
</dbReference>
<gene>
    <name evidence="6" type="ORF">Ahy_B02g057405</name>
</gene>
<comment type="caution">
    <text evidence="6">The sequence shown here is derived from an EMBL/GenBank/DDBJ whole genome shotgun (WGS) entry which is preliminary data.</text>
</comment>
<proteinExistence type="predicted"/>
<dbReference type="Gene3D" id="3.80.10.10">
    <property type="entry name" value="Ribonuclease Inhibitor"/>
    <property type="match status" value="6"/>
</dbReference>
<dbReference type="Proteomes" id="UP000289738">
    <property type="component" value="Chromosome B02"/>
</dbReference>
<evidence type="ECO:0000313" key="7">
    <source>
        <dbReference type="Proteomes" id="UP000289738"/>
    </source>
</evidence>
<keyword evidence="7" id="KW-1185">Reference proteome</keyword>
<evidence type="ECO:0000313" key="6">
    <source>
        <dbReference type="EMBL" id="RYR23921.1"/>
    </source>
</evidence>
<feature type="domain" description="Disease resistance N-terminal" evidence="4">
    <location>
        <begin position="1054"/>
        <end position="1117"/>
    </location>
</feature>
<evidence type="ECO:0000256" key="1">
    <source>
        <dbReference type="ARBA" id="ARBA00022737"/>
    </source>
</evidence>
<dbReference type="InterPro" id="IPR056789">
    <property type="entry name" value="LRR_R13L1-DRL21"/>
</dbReference>
<dbReference type="EMBL" id="SDMP01000012">
    <property type="protein sequence ID" value="RYR23921.1"/>
    <property type="molecule type" value="Genomic_DNA"/>
</dbReference>
<dbReference type="InterPro" id="IPR041118">
    <property type="entry name" value="Rx_N"/>
</dbReference>
<keyword evidence="3" id="KW-0611">Plant defense</keyword>
<keyword evidence="1" id="KW-0677">Repeat</keyword>
<dbReference type="PANTHER" id="PTHR47186">
    <property type="entry name" value="LEUCINE-RICH REPEAT-CONTAINING PROTEIN 57"/>
    <property type="match status" value="1"/>
</dbReference>
<evidence type="ECO:0000256" key="2">
    <source>
        <dbReference type="ARBA" id="ARBA00022741"/>
    </source>
</evidence>
<accession>A0A445ABR1</accession>